<keyword evidence="3" id="KW-0326">Glycosidase</keyword>
<dbReference type="PANTHER" id="PTHR10353:SF36">
    <property type="entry name" value="LP05116P"/>
    <property type="match status" value="1"/>
</dbReference>
<dbReference type="Proteomes" id="UP000708576">
    <property type="component" value="Unassembled WGS sequence"/>
</dbReference>
<dbReference type="InterPro" id="IPR001360">
    <property type="entry name" value="Glyco_hydro_1"/>
</dbReference>
<reference evidence="5 6" key="1">
    <citation type="journal article" date="2015" name="Int. J. Syst. Evol. Microbiol.">
        <title>Carboxylicivirga linearis sp. nov., isolated from a sea cucumber culture pond.</title>
        <authorList>
            <person name="Wang F.Q."/>
            <person name="Zhou Y.X."/>
            <person name="Lin X.Z."/>
            <person name="Chen G.J."/>
            <person name="Du Z.J."/>
        </authorList>
    </citation>
    <scope>NUCLEOTIDE SEQUENCE [LARGE SCALE GENOMIC DNA]</scope>
    <source>
        <strain evidence="5 6">FB218</strain>
    </source>
</reference>
<gene>
    <name evidence="5" type="ORF">KEM10_03370</name>
</gene>
<evidence type="ECO:0000256" key="3">
    <source>
        <dbReference type="ARBA" id="ARBA00023295"/>
    </source>
</evidence>
<dbReference type="Gene3D" id="3.20.20.80">
    <property type="entry name" value="Glycosidases"/>
    <property type="match status" value="1"/>
</dbReference>
<dbReference type="InterPro" id="IPR017853">
    <property type="entry name" value="GH"/>
</dbReference>
<comment type="caution">
    <text evidence="5">The sequence shown here is derived from an EMBL/GenBank/DDBJ whole genome shotgun (WGS) entry which is preliminary data.</text>
</comment>
<keyword evidence="6" id="KW-1185">Reference proteome</keyword>
<organism evidence="5 6">
    <name type="scientific">Carboxylicivirga linearis</name>
    <dbReference type="NCBI Taxonomy" id="1628157"/>
    <lineage>
        <taxon>Bacteria</taxon>
        <taxon>Pseudomonadati</taxon>
        <taxon>Bacteroidota</taxon>
        <taxon>Bacteroidia</taxon>
        <taxon>Marinilabiliales</taxon>
        <taxon>Marinilabiliaceae</taxon>
        <taxon>Carboxylicivirga</taxon>
    </lineage>
</organism>
<evidence type="ECO:0000313" key="6">
    <source>
        <dbReference type="Proteomes" id="UP000708576"/>
    </source>
</evidence>
<dbReference type="Pfam" id="PF00232">
    <property type="entry name" value="Glyco_hydro_1"/>
    <property type="match status" value="1"/>
</dbReference>
<dbReference type="EMBL" id="JAGUCO010000001">
    <property type="protein sequence ID" value="MBS2097303.1"/>
    <property type="molecule type" value="Genomic_DNA"/>
</dbReference>
<keyword evidence="2" id="KW-0378">Hydrolase</keyword>
<dbReference type="PANTHER" id="PTHR10353">
    <property type="entry name" value="GLYCOSYL HYDROLASE"/>
    <property type="match status" value="1"/>
</dbReference>
<evidence type="ECO:0000256" key="1">
    <source>
        <dbReference type="ARBA" id="ARBA00010838"/>
    </source>
</evidence>
<protein>
    <submittedName>
        <fullName evidence="5">Family 1 glycosylhydrolase</fullName>
    </submittedName>
</protein>
<proteinExistence type="inferred from homology"/>
<evidence type="ECO:0000313" key="5">
    <source>
        <dbReference type="EMBL" id="MBS2097303.1"/>
    </source>
</evidence>
<evidence type="ECO:0000256" key="4">
    <source>
        <dbReference type="RuleBase" id="RU003690"/>
    </source>
</evidence>
<accession>A0ABS5JQX3</accession>
<name>A0ABS5JQX3_9BACT</name>
<dbReference type="PRINTS" id="PR00131">
    <property type="entry name" value="GLHYDRLASE1"/>
</dbReference>
<dbReference type="RefSeq" id="WP_212213480.1">
    <property type="nucleotide sequence ID" value="NZ_JAGUCO010000001.1"/>
</dbReference>
<comment type="similarity">
    <text evidence="1 4">Belongs to the glycosyl hydrolase 1 family.</text>
</comment>
<dbReference type="SUPFAM" id="SSF51445">
    <property type="entry name" value="(Trans)glycosidases"/>
    <property type="match status" value="1"/>
</dbReference>
<sequence length="445" mass="51225">MKKKDFGDDFQWGTTISAFQNEGCSDADGKGSSIWDTFTSDPNNINNNDVIGETSSFYTLYEQDIATAKSLGLNVFRFSISWPRIIPDGTGAVNLDGLEFYHKVIDICLNYGLTPYITLYHWDLPQAIENKGGWTNRNIIEWFGRYVKICINEFKYKVSNWIVMNEPMTFVGLGHFMGYHAPERKGVATFLKAAHHVVLSIADGGRTIRKLQPDSNIGIALSCSYVKPLNKLPKHKRAAKRIEALLNRFFLEPLLGMGYPTDVMPVLNTIRTFFKRGDDEKMAFDFDFIGIQYYFRVVAKHSLTPPVLFANEVHPTQRKANLNAMNLDVYPKGLYPLLKFYNSYPQIKKIIITESGVCYPDFLVAGHVHDARRMKYHQKILKQVRKAQDKNIPVKGYFVWTLVDNFEWKEGFEPRFGLVHNDFETQKRTIKDSGLWFQQFLTSKQ</sequence>
<evidence type="ECO:0000256" key="2">
    <source>
        <dbReference type="ARBA" id="ARBA00022801"/>
    </source>
</evidence>